<dbReference type="AlphaFoldDB" id="A0A5B0PGE2"/>
<reference evidence="2 3" key="1">
    <citation type="submission" date="2019-05" db="EMBL/GenBank/DDBJ databases">
        <title>Emergence of the Ug99 lineage of the wheat stem rust pathogen through somatic hybridization.</title>
        <authorList>
            <person name="Li F."/>
            <person name="Upadhyaya N.M."/>
            <person name="Sperschneider J."/>
            <person name="Matny O."/>
            <person name="Nguyen-Phuc H."/>
            <person name="Mago R."/>
            <person name="Raley C."/>
            <person name="Miller M.E."/>
            <person name="Silverstein K.A.T."/>
            <person name="Henningsen E."/>
            <person name="Hirsch C.D."/>
            <person name="Visser B."/>
            <person name="Pretorius Z.A."/>
            <person name="Steffenson B.J."/>
            <person name="Schwessinger B."/>
            <person name="Dodds P.N."/>
            <person name="Figueroa M."/>
        </authorList>
    </citation>
    <scope>NUCLEOTIDE SEQUENCE [LARGE SCALE GENOMIC DNA]</scope>
    <source>
        <strain evidence="2">21-0</strain>
    </source>
</reference>
<feature type="compositionally biased region" description="Low complexity" evidence="1">
    <location>
        <begin position="183"/>
        <end position="194"/>
    </location>
</feature>
<dbReference type="EMBL" id="VSWC01000054">
    <property type="protein sequence ID" value="KAA1099644.1"/>
    <property type="molecule type" value="Genomic_DNA"/>
</dbReference>
<dbReference type="Proteomes" id="UP000324748">
    <property type="component" value="Unassembled WGS sequence"/>
</dbReference>
<evidence type="ECO:0000256" key="1">
    <source>
        <dbReference type="SAM" id="MobiDB-lite"/>
    </source>
</evidence>
<organism evidence="2 3">
    <name type="scientific">Puccinia graminis f. sp. tritici</name>
    <dbReference type="NCBI Taxonomy" id="56615"/>
    <lineage>
        <taxon>Eukaryota</taxon>
        <taxon>Fungi</taxon>
        <taxon>Dikarya</taxon>
        <taxon>Basidiomycota</taxon>
        <taxon>Pucciniomycotina</taxon>
        <taxon>Pucciniomycetes</taxon>
        <taxon>Pucciniales</taxon>
        <taxon>Pucciniaceae</taxon>
        <taxon>Puccinia</taxon>
    </lineage>
</organism>
<gene>
    <name evidence="2" type="ORF">PGT21_016071</name>
</gene>
<dbReference type="PANTHER" id="PTHR33324:SF2">
    <property type="entry name" value="MYB_SANT-LIKE DNA-BINDING DOMAIN-CONTAINING PROTEIN"/>
    <property type="match status" value="1"/>
</dbReference>
<feature type="region of interest" description="Disordered" evidence="1">
    <location>
        <begin position="23"/>
        <end position="43"/>
    </location>
</feature>
<evidence type="ECO:0000313" key="3">
    <source>
        <dbReference type="Proteomes" id="UP000324748"/>
    </source>
</evidence>
<evidence type="ECO:0000313" key="2">
    <source>
        <dbReference type="EMBL" id="KAA1099644.1"/>
    </source>
</evidence>
<dbReference type="OrthoDB" id="168171at2759"/>
<dbReference type="PANTHER" id="PTHR33324">
    <property type="entry name" value="EXPRESSED PROTEIN"/>
    <property type="match status" value="1"/>
</dbReference>
<proteinExistence type="predicted"/>
<name>A0A5B0PGE2_PUCGR</name>
<accession>A0A5B0PGE2</accession>
<sequence>MPRFRSDMTIWGRMLDHFHIRHHHPSTKHMSSSPLPQRVNRREAGREHQWDWDAIDGGPSSLLILLNWLTKPGNYSRWNTPGNCDHKLICMEILELMENEGITHQHVWGINHRIQLLRRSYNTARDFIAHAQHKPNIQDMIITRHARWVCPHWDLLLYNLVDQEGMLLASKAVQPCRPSLWIKTPQKAPQTPKPIMNPLKHRSHG</sequence>
<comment type="caution">
    <text evidence="2">The sequence shown here is derived from an EMBL/GenBank/DDBJ whole genome shotgun (WGS) entry which is preliminary data.</text>
</comment>
<protein>
    <submittedName>
        <fullName evidence="2">Uncharacterized protein</fullName>
    </submittedName>
</protein>
<feature type="region of interest" description="Disordered" evidence="1">
    <location>
        <begin position="183"/>
        <end position="205"/>
    </location>
</feature>
<keyword evidence="3" id="KW-1185">Reference proteome</keyword>